<evidence type="ECO:0000256" key="3">
    <source>
        <dbReference type="SAM" id="Phobius"/>
    </source>
</evidence>
<feature type="transmembrane region" description="Helical" evidence="3">
    <location>
        <begin position="955"/>
        <end position="977"/>
    </location>
</feature>
<name>A0A843XLW7_COLES</name>
<feature type="coiled-coil region" evidence="1">
    <location>
        <begin position="314"/>
        <end position="366"/>
    </location>
</feature>
<organism evidence="4 5">
    <name type="scientific">Colocasia esculenta</name>
    <name type="common">Wild taro</name>
    <name type="synonym">Arum esculentum</name>
    <dbReference type="NCBI Taxonomy" id="4460"/>
    <lineage>
        <taxon>Eukaryota</taxon>
        <taxon>Viridiplantae</taxon>
        <taxon>Streptophyta</taxon>
        <taxon>Embryophyta</taxon>
        <taxon>Tracheophyta</taxon>
        <taxon>Spermatophyta</taxon>
        <taxon>Magnoliopsida</taxon>
        <taxon>Liliopsida</taxon>
        <taxon>Araceae</taxon>
        <taxon>Aroideae</taxon>
        <taxon>Colocasieae</taxon>
        <taxon>Colocasia</taxon>
    </lineage>
</organism>
<comment type="caution">
    <text evidence="4">The sequence shown here is derived from an EMBL/GenBank/DDBJ whole genome shotgun (WGS) entry which is preliminary data.</text>
</comment>
<reference evidence="4" key="1">
    <citation type="submission" date="2017-07" db="EMBL/GenBank/DDBJ databases">
        <title>Taro Niue Genome Assembly and Annotation.</title>
        <authorList>
            <person name="Atibalentja N."/>
            <person name="Keating K."/>
            <person name="Fields C.J."/>
        </authorList>
    </citation>
    <scope>NUCLEOTIDE SEQUENCE</scope>
    <source>
        <strain evidence="4">Niue_2</strain>
        <tissue evidence="4">Leaf</tissue>
    </source>
</reference>
<protein>
    <submittedName>
        <fullName evidence="4">Uncharacterized protein</fullName>
    </submittedName>
</protein>
<keyword evidence="1" id="KW-0175">Coiled coil</keyword>
<dbReference type="Proteomes" id="UP000652761">
    <property type="component" value="Unassembled WGS sequence"/>
</dbReference>
<feature type="region of interest" description="Disordered" evidence="2">
    <location>
        <begin position="199"/>
        <end position="284"/>
    </location>
</feature>
<keyword evidence="3" id="KW-1133">Transmembrane helix</keyword>
<feature type="compositionally biased region" description="Polar residues" evidence="2">
    <location>
        <begin position="270"/>
        <end position="284"/>
    </location>
</feature>
<feature type="transmembrane region" description="Helical" evidence="3">
    <location>
        <begin position="808"/>
        <end position="831"/>
    </location>
</feature>
<keyword evidence="3" id="KW-0812">Transmembrane</keyword>
<feature type="transmembrane region" description="Helical" evidence="3">
    <location>
        <begin position="782"/>
        <end position="802"/>
    </location>
</feature>
<sequence length="1096" mass="118186">MPTASRRHVLGFVTTEVLSYGGSSSLIPRCLTVQLMSFRQNRAHPSLISLSGQIKAVSDGVSAIMGIVIFCHHVSTEDANRHVTALIPSPTLASLDGDLRYESEWMASGSRNGRHILGRLPSSVHGWKRSFIFVYCPSGWPFPTKWSDIDVRSKAFGSPRLRASELSDIAFLKEVEPPNLIEPSAKLFELIDEAMADKGASTAPGRKGMSLAEKSKNRVFSREKKTVLRPEKRPREVGIAPPMDSSVTAPEQSSASIPTAEEGSAKRPRQPTSSLVPTPSASTQAPLLLDPVEWGRQALPAELKVKRLSCDKHVAEAEELVASKKAHRLKVEEEAKKRESDLQLALASEKEALQAIEKALKALIIEEREKAKEEYCDSDELQDEVAGLFKEVYNTCLDKVRGLHPGLDFSGVALPDEGDDGAVERGIGDHDEEVAAVVDETVGIAIDRSLDKVADDVMAEDPSTLKISGEVFRELFLACSGGGFSQNFFVLVSVLLPSGLRCIVGWPCVLLLSCCLKVECAVGWLVRSGGLSQNGVLVVWWRFSQNCLAFVASQCVALTTCCGRADALCGAPLKSQHVVVLFEARDLPCVFSSWWVSGRESLWLAPCRFGAVGATMCTTPGGSGACGCAVCLCLCALTTVSLSDHEEGLGETKCCVRLVVTFWFRRRRPYGRILISEFLAEVCVPRLADGPAKCSRRGVVHAYACWACLGNKPAVSFACCVYRAYSLFARCLALEGMSVVEVSPLPGPPVPPPVEGVLQAAGELEVRLWQEPVAGKQRSGRYVLFLAASGGGLVALVVTTFLSRCFQVFLVALACTVGGIVLAPDCSLGLMEVCGGRVCGETFFSRGCSVSFVLTSVCMPSIPHGGLGWRCVPRVASTWFLTPLVLRESCLANLVVGRGVTLFRYFVVLCSRVVCFHFSLEFLLLWMVFGSVGGSATFRVPSGPGEVWFPQSRGVLVSGCYCVALWMSILLCCATFGLDCCVHSTCLPLVKFPFVLPCQCALANGYLVSVVGVRLAVPLMGVLALCCYFLFRVRERPVACILPLLSVGRSGWWCSAMVFGVVLCTVATFVAKVSCGESFLLACVVSAAGEPVLHFA</sequence>
<feature type="transmembrane region" description="Helical" evidence="3">
    <location>
        <begin position="1013"/>
        <end position="1031"/>
    </location>
</feature>
<gene>
    <name evidence="4" type="ORF">Taro_053718</name>
</gene>
<dbReference type="EMBL" id="NMUH01010080">
    <property type="protein sequence ID" value="MQM20694.1"/>
    <property type="molecule type" value="Genomic_DNA"/>
</dbReference>
<feature type="compositionally biased region" description="Polar residues" evidence="2">
    <location>
        <begin position="245"/>
        <end position="257"/>
    </location>
</feature>
<keyword evidence="3" id="KW-0472">Membrane</keyword>
<feature type="transmembrane region" description="Helical" evidence="3">
    <location>
        <begin position="903"/>
        <end position="929"/>
    </location>
</feature>
<accession>A0A843XLW7</accession>
<evidence type="ECO:0000256" key="2">
    <source>
        <dbReference type="SAM" id="MobiDB-lite"/>
    </source>
</evidence>
<evidence type="ECO:0000313" key="4">
    <source>
        <dbReference type="EMBL" id="MQM20694.1"/>
    </source>
</evidence>
<keyword evidence="5" id="KW-1185">Reference proteome</keyword>
<proteinExistence type="predicted"/>
<feature type="transmembrane region" description="Helical" evidence="3">
    <location>
        <begin position="1052"/>
        <end position="1071"/>
    </location>
</feature>
<evidence type="ECO:0000256" key="1">
    <source>
        <dbReference type="SAM" id="Coils"/>
    </source>
</evidence>
<dbReference type="AlphaFoldDB" id="A0A843XLW7"/>
<feature type="compositionally biased region" description="Basic and acidic residues" evidence="2">
    <location>
        <begin position="213"/>
        <end position="236"/>
    </location>
</feature>
<evidence type="ECO:0000313" key="5">
    <source>
        <dbReference type="Proteomes" id="UP000652761"/>
    </source>
</evidence>